<evidence type="ECO:0000256" key="9">
    <source>
        <dbReference type="ARBA" id="ARBA00022801"/>
    </source>
</evidence>
<dbReference type="AlphaFoldDB" id="A0AAJ0CUW9"/>
<accession>A0AAJ0CUW9</accession>
<keyword evidence="10 13" id="KW-1015">Disulfide bond</keyword>
<organism evidence="16 17">
    <name type="scientific">Conoideocrella luteorostrata</name>
    <dbReference type="NCBI Taxonomy" id="1105319"/>
    <lineage>
        <taxon>Eukaryota</taxon>
        <taxon>Fungi</taxon>
        <taxon>Dikarya</taxon>
        <taxon>Ascomycota</taxon>
        <taxon>Pezizomycotina</taxon>
        <taxon>Sordariomycetes</taxon>
        <taxon>Hypocreomycetidae</taxon>
        <taxon>Hypocreales</taxon>
        <taxon>Clavicipitaceae</taxon>
        <taxon>Conoideocrella</taxon>
    </lineage>
</organism>
<dbReference type="Pfam" id="PF17801">
    <property type="entry name" value="Melibiase_C"/>
    <property type="match status" value="1"/>
</dbReference>
<keyword evidence="9 13" id="KW-0378">Hydrolase</keyword>
<evidence type="ECO:0000259" key="14">
    <source>
        <dbReference type="Pfam" id="PF00652"/>
    </source>
</evidence>
<feature type="domain" description="Ricin B lectin" evidence="14">
    <location>
        <begin position="411"/>
        <end position="507"/>
    </location>
</feature>
<dbReference type="GO" id="GO:0030246">
    <property type="term" value="F:carbohydrate binding"/>
    <property type="evidence" value="ECO:0007669"/>
    <property type="project" value="UniProtKB-KW"/>
</dbReference>
<comment type="similarity">
    <text evidence="4 13">Belongs to the glycosyl hydrolase 27 family.</text>
</comment>
<evidence type="ECO:0000256" key="3">
    <source>
        <dbReference type="ARBA" id="ARBA00004613"/>
    </source>
</evidence>
<gene>
    <name evidence="16" type="ORF">QQS21_002585</name>
</gene>
<dbReference type="PROSITE" id="PS50231">
    <property type="entry name" value="RICIN_B_LECTIN"/>
    <property type="match status" value="1"/>
</dbReference>
<name>A0AAJ0CUW9_9HYPO</name>
<evidence type="ECO:0000256" key="11">
    <source>
        <dbReference type="ARBA" id="ARBA00023180"/>
    </source>
</evidence>
<evidence type="ECO:0000256" key="1">
    <source>
        <dbReference type="ARBA" id="ARBA00001255"/>
    </source>
</evidence>
<feature type="domain" description="Alpha galactosidase C-terminal" evidence="15">
    <location>
        <begin position="318"/>
        <end position="401"/>
    </location>
</feature>
<dbReference type="InterPro" id="IPR041233">
    <property type="entry name" value="Melibiase_C"/>
</dbReference>
<evidence type="ECO:0000256" key="8">
    <source>
        <dbReference type="ARBA" id="ARBA00022734"/>
    </source>
</evidence>
<dbReference type="InterPro" id="IPR013780">
    <property type="entry name" value="Glyco_hydro_b"/>
</dbReference>
<evidence type="ECO:0000256" key="6">
    <source>
        <dbReference type="ARBA" id="ARBA00022525"/>
    </source>
</evidence>
<evidence type="ECO:0000256" key="2">
    <source>
        <dbReference type="ARBA" id="ARBA00003969"/>
    </source>
</evidence>
<dbReference type="InterPro" id="IPR013785">
    <property type="entry name" value="Aldolase_TIM"/>
</dbReference>
<comment type="function">
    <text evidence="2">Hydrolyzes a variety of simple alpha-D-galactoside as well as more complex molecules such as oligosaccharides and polysaccharides.</text>
</comment>
<comment type="catalytic activity">
    <reaction evidence="1 13">
        <text>Hydrolysis of terminal, non-reducing alpha-D-galactose residues in alpha-D-galactosides, including galactose oligosaccharides, galactomannans and galactolipids.</text>
        <dbReference type="EC" id="3.2.1.22"/>
    </reaction>
</comment>
<evidence type="ECO:0000256" key="7">
    <source>
        <dbReference type="ARBA" id="ARBA00022729"/>
    </source>
</evidence>
<dbReference type="CDD" id="cd14792">
    <property type="entry name" value="GH27"/>
    <property type="match status" value="1"/>
</dbReference>
<dbReference type="SUPFAM" id="SSF51011">
    <property type="entry name" value="Glycosyl hydrolase domain"/>
    <property type="match status" value="1"/>
</dbReference>
<dbReference type="InterPro" id="IPR035992">
    <property type="entry name" value="Ricin_B-like_lectins"/>
</dbReference>
<reference evidence="16" key="1">
    <citation type="submission" date="2023-06" db="EMBL/GenBank/DDBJ databases">
        <title>Conoideocrella luteorostrata (Hypocreales: Clavicipitaceae), a potential biocontrol fungus for elongate hemlock scale in United States Christmas tree production areas.</title>
        <authorList>
            <person name="Barrett H."/>
            <person name="Lovett B."/>
            <person name="Macias A.M."/>
            <person name="Stajich J.E."/>
            <person name="Kasson M.T."/>
        </authorList>
    </citation>
    <scope>NUCLEOTIDE SEQUENCE</scope>
    <source>
        <strain evidence="16">ARSEF 14590</strain>
    </source>
</reference>
<dbReference type="Gene3D" id="2.60.40.1180">
    <property type="entry name" value="Golgi alpha-mannosidase II"/>
    <property type="match status" value="1"/>
</dbReference>
<evidence type="ECO:0000259" key="15">
    <source>
        <dbReference type="Pfam" id="PF17801"/>
    </source>
</evidence>
<keyword evidence="12 13" id="KW-0326">Glycosidase</keyword>
<dbReference type="EC" id="3.2.1.22" evidence="5 13"/>
<dbReference type="EMBL" id="JASWJB010000031">
    <property type="protein sequence ID" value="KAK2608872.1"/>
    <property type="molecule type" value="Genomic_DNA"/>
</dbReference>
<dbReference type="Gene3D" id="2.80.10.50">
    <property type="match status" value="1"/>
</dbReference>
<dbReference type="CDD" id="cd23425">
    <property type="entry name" value="beta-trefoil_Ricin_AglA"/>
    <property type="match status" value="1"/>
</dbReference>
<evidence type="ECO:0000313" key="17">
    <source>
        <dbReference type="Proteomes" id="UP001251528"/>
    </source>
</evidence>
<evidence type="ECO:0000256" key="5">
    <source>
        <dbReference type="ARBA" id="ARBA00012755"/>
    </source>
</evidence>
<dbReference type="Proteomes" id="UP001251528">
    <property type="component" value="Unassembled WGS sequence"/>
</dbReference>
<keyword evidence="6" id="KW-0964">Secreted</keyword>
<dbReference type="GO" id="GO:0005576">
    <property type="term" value="C:extracellular region"/>
    <property type="evidence" value="ECO:0007669"/>
    <property type="project" value="UniProtKB-SubCell"/>
</dbReference>
<comment type="subcellular location">
    <subcellularLocation>
        <location evidence="3">Secreted</location>
    </subcellularLocation>
</comment>
<dbReference type="PANTHER" id="PTHR11452:SF91">
    <property type="entry name" value="ALPHA-GALACTOSIDASE A-RELATED"/>
    <property type="match status" value="1"/>
</dbReference>
<comment type="caution">
    <text evidence="16">The sequence shown here is derived from an EMBL/GenBank/DDBJ whole genome shotgun (WGS) entry which is preliminary data.</text>
</comment>
<keyword evidence="7" id="KW-0732">Signal</keyword>
<dbReference type="Pfam" id="PF16499">
    <property type="entry name" value="Melibiase_2"/>
    <property type="match status" value="1"/>
</dbReference>
<dbReference type="Gene3D" id="3.20.20.70">
    <property type="entry name" value="Aldolase class I"/>
    <property type="match status" value="1"/>
</dbReference>
<dbReference type="GO" id="GO:0005975">
    <property type="term" value="P:carbohydrate metabolic process"/>
    <property type="evidence" value="ECO:0007669"/>
    <property type="project" value="InterPro"/>
</dbReference>
<dbReference type="InterPro" id="IPR002241">
    <property type="entry name" value="Glyco_hydro_27"/>
</dbReference>
<dbReference type="InterPro" id="IPR000772">
    <property type="entry name" value="Ricin_B_lectin"/>
</dbReference>
<evidence type="ECO:0000313" key="16">
    <source>
        <dbReference type="EMBL" id="KAK2608872.1"/>
    </source>
</evidence>
<protein>
    <recommendedName>
        <fullName evidence="5 13">Alpha-galactosidase</fullName>
        <ecNumber evidence="5 13">3.2.1.22</ecNumber>
    </recommendedName>
    <alternativeName>
        <fullName evidence="13">Melibiase</fullName>
    </alternativeName>
</protein>
<dbReference type="PANTHER" id="PTHR11452">
    <property type="entry name" value="ALPHA-GALACTOSIDASE/ALPHA-N-ACETYLGALACTOSAMINIDASE"/>
    <property type="match status" value="1"/>
</dbReference>
<sequence length="529" mass="57308">MKNQVVMAAAGLASSAAAQQNVLPLPPMGFNNWARFMTNINESIFVDAADSMSKNGLLSAGYNRLNLDDAWSTKERAKNGSMVWDPVKFPKGLPWLTSYMRSKGFIPGIYTDAGNLSCGGYPGALNHEAVDVKDFQNWGFDYLKMDGCNLPDDSEATYHEVYSRWPKAIAASGKPMAFSDSAPAYFSGAKNLTDWYAVMVWAAEYGQLARHSADVVTYPKGNGWSSIMYNYGQNVRLARFQKPGFFNDPDFLIPDHPSLSMDEKKSQFALWSSLSAPLLLSAHIPSLSKDIINFLTNKDIIAVNQDKLIEQATLVSQDGSWDVLTKNLANGDRLLTVLNRGAAPANIKVSWERIGLSPKALGKSTIQVKDLWTGKISKVAATDGGISVSQVPSHGTAVFRISKTPSPVTPTGMIFNTLSLKCLTDDKSGKVTWAKCNAADAQVWAVRADGHINSLLRPDECIVDAKGKILSRHSGCHSDAWTYKISGDLVNGVSGMCLTEATDGTATAESCGYLLNEQVVALPVGVKVV</sequence>
<evidence type="ECO:0000256" key="4">
    <source>
        <dbReference type="ARBA" id="ARBA00009743"/>
    </source>
</evidence>
<evidence type="ECO:0000256" key="10">
    <source>
        <dbReference type="ARBA" id="ARBA00023157"/>
    </source>
</evidence>
<dbReference type="Pfam" id="PF00652">
    <property type="entry name" value="Ricin_B_lectin"/>
    <property type="match status" value="1"/>
</dbReference>
<dbReference type="PRINTS" id="PR00740">
    <property type="entry name" value="GLHYDRLASE27"/>
</dbReference>
<dbReference type="GO" id="GO:0004557">
    <property type="term" value="F:alpha-galactosidase activity"/>
    <property type="evidence" value="ECO:0007669"/>
    <property type="project" value="UniProtKB-EC"/>
</dbReference>
<keyword evidence="17" id="KW-1185">Reference proteome</keyword>
<dbReference type="SUPFAM" id="SSF50370">
    <property type="entry name" value="Ricin B-like lectins"/>
    <property type="match status" value="1"/>
</dbReference>
<dbReference type="FunFam" id="3.20.20.70:FF:000177">
    <property type="entry name" value="Alpha-galactosidase"/>
    <property type="match status" value="1"/>
</dbReference>
<evidence type="ECO:0000256" key="12">
    <source>
        <dbReference type="ARBA" id="ARBA00023295"/>
    </source>
</evidence>
<dbReference type="SUPFAM" id="SSF51445">
    <property type="entry name" value="(Trans)glycosidases"/>
    <property type="match status" value="1"/>
</dbReference>
<dbReference type="InterPro" id="IPR017853">
    <property type="entry name" value="GH"/>
</dbReference>
<evidence type="ECO:0000256" key="13">
    <source>
        <dbReference type="RuleBase" id="RU361168"/>
    </source>
</evidence>
<proteinExistence type="inferred from homology"/>
<keyword evidence="11" id="KW-0325">Glycoprotein</keyword>
<keyword evidence="8" id="KW-0430">Lectin</keyword>